<feature type="transmembrane region" description="Helical" evidence="1">
    <location>
        <begin position="77"/>
        <end position="98"/>
    </location>
</feature>
<organism evidence="2 3">
    <name type="scientific">Cylindrospermopsis raciborskii CENA303</name>
    <dbReference type="NCBI Taxonomy" id="1170769"/>
    <lineage>
        <taxon>Bacteria</taxon>
        <taxon>Bacillati</taxon>
        <taxon>Cyanobacteriota</taxon>
        <taxon>Cyanophyceae</taxon>
        <taxon>Nostocales</taxon>
        <taxon>Aphanizomenonaceae</taxon>
        <taxon>Cylindrospermopsis</taxon>
    </lineage>
</organism>
<gene>
    <name evidence="2" type="ORF">B7O87_01515</name>
</gene>
<feature type="transmembrane region" description="Helical" evidence="1">
    <location>
        <begin position="38"/>
        <end position="65"/>
    </location>
</feature>
<keyword evidence="1" id="KW-1133">Transmembrane helix</keyword>
<proteinExistence type="predicted"/>
<dbReference type="AlphaFoldDB" id="A0A1X4GJ34"/>
<dbReference type="EMBL" id="NBYN01000004">
    <property type="protein sequence ID" value="OSO97174.1"/>
    <property type="molecule type" value="Genomic_DNA"/>
</dbReference>
<reference evidence="3" key="1">
    <citation type="submission" date="2017-04" db="EMBL/GenBank/DDBJ databases">
        <authorList>
            <person name="Abreu V.A."/>
            <person name="Popin R.V."/>
            <person name="Rigonato J."/>
            <person name="Andreote A.P."/>
            <person name="Schaker P.C."/>
            <person name="Hoff-Risseti C."/>
            <person name="Alvarenga D.O."/>
            <person name="Varani A.M."/>
            <person name="Fiore M.F."/>
        </authorList>
    </citation>
    <scope>NUCLEOTIDE SEQUENCE [LARGE SCALE GENOMIC DNA]</scope>
    <source>
        <strain evidence="3">CENA303</strain>
    </source>
</reference>
<dbReference type="Proteomes" id="UP000192997">
    <property type="component" value="Unassembled WGS sequence"/>
</dbReference>
<keyword evidence="1" id="KW-0812">Transmembrane</keyword>
<keyword evidence="1" id="KW-0472">Membrane</keyword>
<name>A0A1X4GJ34_9CYAN</name>
<sequence length="153" mass="17136">MTFQTFFWLRQKSKSYGNSLKSEGPLGSEIRNQFKMGIILLFGLLLGILSGLLGSTLLIVAAIFLTRMQLTTHIQVWRVFNPTMGLLTPLFLGFAYLFTRYRLVWDSSDGGGGTPDYSNWFQNLYVSGFVYTVAPGLAALFAFVAVLFLSPRK</sequence>
<evidence type="ECO:0000313" key="2">
    <source>
        <dbReference type="EMBL" id="OSO97174.1"/>
    </source>
</evidence>
<accession>A0A1X4GJ34</accession>
<comment type="caution">
    <text evidence="2">The sequence shown here is derived from an EMBL/GenBank/DDBJ whole genome shotgun (WGS) entry which is preliminary data.</text>
</comment>
<feature type="transmembrane region" description="Helical" evidence="1">
    <location>
        <begin position="124"/>
        <end position="149"/>
    </location>
</feature>
<evidence type="ECO:0000256" key="1">
    <source>
        <dbReference type="SAM" id="Phobius"/>
    </source>
</evidence>
<evidence type="ECO:0000313" key="3">
    <source>
        <dbReference type="Proteomes" id="UP000192997"/>
    </source>
</evidence>
<protein>
    <submittedName>
        <fullName evidence="2">Uncharacterized protein</fullName>
    </submittedName>
</protein>